<dbReference type="Gene3D" id="2.40.330.10">
    <property type="entry name" value="DNA-binding pseudobarrel domain"/>
    <property type="match status" value="1"/>
</dbReference>
<keyword evidence="1" id="KW-0805">Transcription regulation</keyword>
<evidence type="ECO:0000313" key="7">
    <source>
        <dbReference type="Proteomes" id="UP000001514"/>
    </source>
</evidence>
<evidence type="ECO:0000256" key="1">
    <source>
        <dbReference type="ARBA" id="ARBA00023015"/>
    </source>
</evidence>
<dbReference type="AlphaFoldDB" id="D8S148"/>
<dbReference type="EMBL" id="GL377598">
    <property type="protein sequence ID" value="EFJ21653.1"/>
    <property type="molecule type" value="Genomic_DNA"/>
</dbReference>
<gene>
    <name evidence="6" type="ORF">SELMODRAFT_417025</name>
</gene>
<keyword evidence="4" id="KW-0539">Nucleus</keyword>
<keyword evidence="2" id="KW-0238">DNA-binding</keyword>
<protein>
    <submittedName>
        <fullName evidence="6">Uncharacterized protein</fullName>
    </submittedName>
</protein>
<evidence type="ECO:0000256" key="5">
    <source>
        <dbReference type="SAM" id="MobiDB-lite"/>
    </source>
</evidence>
<organism evidence="7">
    <name type="scientific">Selaginella moellendorffii</name>
    <name type="common">Spikemoss</name>
    <dbReference type="NCBI Taxonomy" id="88036"/>
    <lineage>
        <taxon>Eukaryota</taxon>
        <taxon>Viridiplantae</taxon>
        <taxon>Streptophyta</taxon>
        <taxon>Embryophyta</taxon>
        <taxon>Tracheophyta</taxon>
        <taxon>Lycopodiopsida</taxon>
        <taxon>Selaginellales</taxon>
        <taxon>Selaginellaceae</taxon>
        <taxon>Selaginella</taxon>
    </lineage>
</organism>
<evidence type="ECO:0000256" key="2">
    <source>
        <dbReference type="ARBA" id="ARBA00023125"/>
    </source>
</evidence>
<dbReference type="KEGG" id="smo:SELMODRAFT_417025"/>
<reference evidence="6 7" key="1">
    <citation type="journal article" date="2011" name="Science">
        <title>The Selaginella genome identifies genetic changes associated with the evolution of vascular plants.</title>
        <authorList>
            <person name="Banks J.A."/>
            <person name="Nishiyama T."/>
            <person name="Hasebe M."/>
            <person name="Bowman J.L."/>
            <person name="Gribskov M."/>
            <person name="dePamphilis C."/>
            <person name="Albert V.A."/>
            <person name="Aono N."/>
            <person name="Aoyama T."/>
            <person name="Ambrose B.A."/>
            <person name="Ashton N.W."/>
            <person name="Axtell M.J."/>
            <person name="Barker E."/>
            <person name="Barker M.S."/>
            <person name="Bennetzen J.L."/>
            <person name="Bonawitz N.D."/>
            <person name="Chapple C."/>
            <person name="Cheng C."/>
            <person name="Correa L.G."/>
            <person name="Dacre M."/>
            <person name="DeBarry J."/>
            <person name="Dreyer I."/>
            <person name="Elias M."/>
            <person name="Engstrom E.M."/>
            <person name="Estelle M."/>
            <person name="Feng L."/>
            <person name="Finet C."/>
            <person name="Floyd S.K."/>
            <person name="Frommer W.B."/>
            <person name="Fujita T."/>
            <person name="Gramzow L."/>
            <person name="Gutensohn M."/>
            <person name="Harholt J."/>
            <person name="Hattori M."/>
            <person name="Heyl A."/>
            <person name="Hirai T."/>
            <person name="Hiwatashi Y."/>
            <person name="Ishikawa M."/>
            <person name="Iwata M."/>
            <person name="Karol K.G."/>
            <person name="Koehler B."/>
            <person name="Kolukisaoglu U."/>
            <person name="Kubo M."/>
            <person name="Kurata T."/>
            <person name="Lalonde S."/>
            <person name="Li K."/>
            <person name="Li Y."/>
            <person name="Litt A."/>
            <person name="Lyons E."/>
            <person name="Manning G."/>
            <person name="Maruyama T."/>
            <person name="Michael T.P."/>
            <person name="Mikami K."/>
            <person name="Miyazaki S."/>
            <person name="Morinaga S."/>
            <person name="Murata T."/>
            <person name="Mueller-Roeber B."/>
            <person name="Nelson D.R."/>
            <person name="Obara M."/>
            <person name="Oguri Y."/>
            <person name="Olmstead R.G."/>
            <person name="Onodera N."/>
            <person name="Petersen B.L."/>
            <person name="Pils B."/>
            <person name="Prigge M."/>
            <person name="Rensing S.A."/>
            <person name="Riano-Pachon D.M."/>
            <person name="Roberts A.W."/>
            <person name="Sato Y."/>
            <person name="Scheller H.V."/>
            <person name="Schulz B."/>
            <person name="Schulz C."/>
            <person name="Shakirov E.V."/>
            <person name="Shibagaki N."/>
            <person name="Shinohara N."/>
            <person name="Shippen D.E."/>
            <person name="Soerensen I."/>
            <person name="Sotooka R."/>
            <person name="Sugimoto N."/>
            <person name="Sugita M."/>
            <person name="Sumikawa N."/>
            <person name="Tanurdzic M."/>
            <person name="Theissen G."/>
            <person name="Ulvskov P."/>
            <person name="Wakazuki S."/>
            <person name="Weng J.K."/>
            <person name="Willats W.W."/>
            <person name="Wipf D."/>
            <person name="Wolf P.G."/>
            <person name="Yang L."/>
            <person name="Zimmer A.D."/>
            <person name="Zhu Q."/>
            <person name="Mitros T."/>
            <person name="Hellsten U."/>
            <person name="Loque D."/>
            <person name="Otillar R."/>
            <person name="Salamov A."/>
            <person name="Schmutz J."/>
            <person name="Shapiro H."/>
            <person name="Lindquist E."/>
            <person name="Lucas S."/>
            <person name="Rokhsar D."/>
            <person name="Grigoriev I.V."/>
        </authorList>
    </citation>
    <scope>NUCLEOTIDE SEQUENCE [LARGE SCALE GENOMIC DNA]</scope>
</reference>
<dbReference type="Gramene" id="EFJ21653">
    <property type="protein sequence ID" value="EFJ21653"/>
    <property type="gene ID" value="SELMODRAFT_417025"/>
</dbReference>
<sequence>MADDNAPRRRRRGSQAGAELPELQDEHHRKRGRKRSHGDELRNEEPHGNRGNDHDVPICRRRAATHELGLQEDDAIHPMRGRNPVTFQKHLTASDVDVDLNRLVIPKHSRRFFMEAGDEAILGRGGILCRKLKVQRGDLQWRLETRFLFPGSFYLLGWNNVIESLSLQANQTVTFEKIQRFYGDQPAVMALFTSTTEVWFPFSKSQPSLKLNVGYDQIYRSLPAAWVSNGLIAGWLSKSPSDLFVWNPLTNRRKIFPNKETLEEEFIVDPVTRNYNLWVYQYMGDNALLYESQTGEWSKIKKRYPGWNVKYMVHCDLSNLSIWDVECNPMRRVANLPLRNEWMTRFYEERNYPSLCDSNFVGNMVICSFMFHGFYAAYDLVHGIWDTFLTVELECADGQEVFVPSLDKP</sequence>
<accession>D8S148</accession>
<keyword evidence="3" id="KW-0804">Transcription</keyword>
<dbReference type="SUPFAM" id="SSF101936">
    <property type="entry name" value="DNA-binding pseudobarrel domain"/>
    <property type="match status" value="1"/>
</dbReference>
<dbReference type="GO" id="GO:0031146">
    <property type="term" value="P:SCF-dependent proteasomal ubiquitin-dependent protein catabolic process"/>
    <property type="evidence" value="ECO:0000318"/>
    <property type="project" value="GO_Central"/>
</dbReference>
<evidence type="ECO:0000256" key="3">
    <source>
        <dbReference type="ARBA" id="ARBA00023163"/>
    </source>
</evidence>
<dbReference type="InterPro" id="IPR015300">
    <property type="entry name" value="DNA-bd_pseudobarrel_sf"/>
</dbReference>
<evidence type="ECO:0000313" key="6">
    <source>
        <dbReference type="EMBL" id="EFJ21653.1"/>
    </source>
</evidence>
<keyword evidence="7" id="KW-1185">Reference proteome</keyword>
<name>D8S148_SELML</name>
<dbReference type="InParanoid" id="D8S148"/>
<feature type="region of interest" description="Disordered" evidence="5">
    <location>
        <begin position="1"/>
        <end position="57"/>
    </location>
</feature>
<dbReference type="GO" id="GO:0003677">
    <property type="term" value="F:DNA binding"/>
    <property type="evidence" value="ECO:0007669"/>
    <property type="project" value="UniProtKB-KW"/>
</dbReference>
<dbReference type="Proteomes" id="UP000001514">
    <property type="component" value="Unassembled WGS sequence"/>
</dbReference>
<evidence type="ECO:0000256" key="4">
    <source>
        <dbReference type="ARBA" id="ARBA00023242"/>
    </source>
</evidence>
<proteinExistence type="predicted"/>
<dbReference type="GO" id="GO:0004842">
    <property type="term" value="F:ubiquitin-protein transferase activity"/>
    <property type="evidence" value="ECO:0000318"/>
    <property type="project" value="GO_Central"/>
</dbReference>
<feature type="compositionally biased region" description="Basic and acidic residues" evidence="5">
    <location>
        <begin position="37"/>
        <end position="57"/>
    </location>
</feature>
<dbReference type="HOGENOM" id="CLU_673362_0_0_1"/>